<evidence type="ECO:0000313" key="1">
    <source>
        <dbReference type="EnsemblPlants" id="cds.evm.model.08.1019"/>
    </source>
</evidence>
<keyword evidence="2" id="KW-1185">Reference proteome</keyword>
<organism evidence="1 2">
    <name type="scientific">Cannabis sativa</name>
    <name type="common">Hemp</name>
    <name type="synonym">Marijuana</name>
    <dbReference type="NCBI Taxonomy" id="3483"/>
    <lineage>
        <taxon>Eukaryota</taxon>
        <taxon>Viridiplantae</taxon>
        <taxon>Streptophyta</taxon>
        <taxon>Embryophyta</taxon>
        <taxon>Tracheophyta</taxon>
        <taxon>Spermatophyta</taxon>
        <taxon>Magnoliopsida</taxon>
        <taxon>eudicotyledons</taxon>
        <taxon>Gunneridae</taxon>
        <taxon>Pentapetalae</taxon>
        <taxon>rosids</taxon>
        <taxon>fabids</taxon>
        <taxon>Rosales</taxon>
        <taxon>Cannabaceae</taxon>
        <taxon>Cannabis</taxon>
    </lineage>
</organism>
<reference evidence="1" key="2">
    <citation type="submission" date="2021-03" db="UniProtKB">
        <authorList>
            <consortium name="EnsemblPlants"/>
        </authorList>
    </citation>
    <scope>IDENTIFICATION</scope>
</reference>
<evidence type="ECO:0000313" key="2">
    <source>
        <dbReference type="Proteomes" id="UP000596661"/>
    </source>
</evidence>
<reference evidence="1" key="1">
    <citation type="submission" date="2018-11" db="EMBL/GenBank/DDBJ databases">
        <authorList>
            <person name="Grassa J C."/>
        </authorList>
    </citation>
    <scope>NUCLEOTIDE SEQUENCE [LARGE SCALE GENOMIC DNA]</scope>
</reference>
<proteinExistence type="predicted"/>
<name>A0A803Q7C7_CANSA</name>
<dbReference type="Proteomes" id="UP000596661">
    <property type="component" value="Chromosome 8"/>
</dbReference>
<dbReference type="EMBL" id="UZAU01000694">
    <property type="status" value="NOT_ANNOTATED_CDS"/>
    <property type="molecule type" value="Genomic_DNA"/>
</dbReference>
<accession>A0A803Q7C7</accession>
<sequence>MEEVITKRRVSDDLETGLDDEAMEEIVRAFEKWAEEEAKNTFHKDASEKEQAEGSKQVTLKVKEFAPRVLKEVRTTRCKTTKTPFVATPSSLREAEFQNVEELTVNGKDCQLILSSPDQLAHDPGEGLCAWSHRVSKESDFRNLYFLVKDIGSKHTKFHWVN</sequence>
<protein>
    <submittedName>
        <fullName evidence="1">Uncharacterized protein</fullName>
    </submittedName>
</protein>
<dbReference type="EnsemblPlants" id="evm.model.08.1019">
    <property type="protein sequence ID" value="cds.evm.model.08.1019"/>
    <property type="gene ID" value="evm.TU.08.1019"/>
</dbReference>
<dbReference type="Gramene" id="evm.model.08.1019">
    <property type="protein sequence ID" value="cds.evm.model.08.1019"/>
    <property type="gene ID" value="evm.TU.08.1019"/>
</dbReference>
<dbReference type="AlphaFoldDB" id="A0A803Q7C7"/>